<dbReference type="InterPro" id="IPR036259">
    <property type="entry name" value="MFS_trans_sf"/>
</dbReference>
<evidence type="ECO:0000256" key="2">
    <source>
        <dbReference type="ARBA" id="ARBA00022475"/>
    </source>
</evidence>
<dbReference type="Proteomes" id="UP000566711">
    <property type="component" value="Unassembled WGS sequence"/>
</dbReference>
<feature type="transmembrane region" description="Helical" evidence="6">
    <location>
        <begin position="344"/>
        <end position="364"/>
    </location>
</feature>
<keyword evidence="2" id="KW-1003">Cell membrane</keyword>
<dbReference type="SUPFAM" id="SSF103473">
    <property type="entry name" value="MFS general substrate transporter"/>
    <property type="match status" value="1"/>
</dbReference>
<evidence type="ECO:0000259" key="7">
    <source>
        <dbReference type="PROSITE" id="PS50850"/>
    </source>
</evidence>
<evidence type="ECO:0000256" key="3">
    <source>
        <dbReference type="ARBA" id="ARBA00022692"/>
    </source>
</evidence>
<dbReference type="Gene3D" id="1.20.1250.20">
    <property type="entry name" value="MFS general substrate transporter like domains"/>
    <property type="match status" value="2"/>
</dbReference>
<feature type="transmembrane region" description="Helical" evidence="6">
    <location>
        <begin position="277"/>
        <end position="302"/>
    </location>
</feature>
<dbReference type="AlphaFoldDB" id="A0A7W2I5F1"/>
<dbReference type="Pfam" id="PF07690">
    <property type="entry name" value="MFS_1"/>
    <property type="match status" value="1"/>
</dbReference>
<keyword evidence="3 6" id="KW-0812">Transmembrane</keyword>
<feature type="transmembrane region" description="Helical" evidence="6">
    <location>
        <begin position="28"/>
        <end position="50"/>
    </location>
</feature>
<dbReference type="PANTHER" id="PTHR43124:SF3">
    <property type="entry name" value="CHLORAMPHENICOL EFFLUX PUMP RV0191"/>
    <property type="match status" value="1"/>
</dbReference>
<comment type="subcellular location">
    <subcellularLocation>
        <location evidence="1">Cell membrane</location>
        <topology evidence="1">Multi-pass membrane protein</topology>
    </subcellularLocation>
</comment>
<evidence type="ECO:0000256" key="4">
    <source>
        <dbReference type="ARBA" id="ARBA00022989"/>
    </source>
</evidence>
<feature type="transmembrane region" description="Helical" evidence="6">
    <location>
        <begin position="190"/>
        <end position="212"/>
    </location>
</feature>
<feature type="transmembrane region" description="Helical" evidence="6">
    <location>
        <begin position="218"/>
        <end position="240"/>
    </location>
</feature>
<name>A0A7W2I5F1_9BURK</name>
<proteinExistence type="predicted"/>
<dbReference type="InterPro" id="IPR050189">
    <property type="entry name" value="MFS_Efflux_Transporters"/>
</dbReference>
<feature type="transmembrane region" description="Helical" evidence="6">
    <location>
        <begin position="252"/>
        <end position="271"/>
    </location>
</feature>
<dbReference type="GO" id="GO:0022857">
    <property type="term" value="F:transmembrane transporter activity"/>
    <property type="evidence" value="ECO:0007669"/>
    <property type="project" value="InterPro"/>
</dbReference>
<feature type="transmembrane region" description="Helical" evidence="6">
    <location>
        <begin position="314"/>
        <end position="332"/>
    </location>
</feature>
<feature type="transmembrane region" description="Helical" evidence="6">
    <location>
        <begin position="62"/>
        <end position="80"/>
    </location>
</feature>
<keyword evidence="9" id="KW-1185">Reference proteome</keyword>
<dbReference type="InterPro" id="IPR011701">
    <property type="entry name" value="MFS"/>
</dbReference>
<protein>
    <submittedName>
        <fullName evidence="8">MFS transporter</fullName>
    </submittedName>
</protein>
<evidence type="ECO:0000256" key="1">
    <source>
        <dbReference type="ARBA" id="ARBA00004651"/>
    </source>
</evidence>
<dbReference type="PANTHER" id="PTHR43124">
    <property type="entry name" value="PURINE EFFLUX PUMP PBUE"/>
    <property type="match status" value="1"/>
</dbReference>
<comment type="caution">
    <text evidence="8">The sequence shown here is derived from an EMBL/GenBank/DDBJ whole genome shotgun (WGS) entry which is preliminary data.</text>
</comment>
<accession>A0A7W2I5F1</accession>
<dbReference type="GO" id="GO:0005886">
    <property type="term" value="C:plasma membrane"/>
    <property type="evidence" value="ECO:0007669"/>
    <property type="project" value="UniProtKB-SubCell"/>
</dbReference>
<feature type="transmembrane region" description="Helical" evidence="6">
    <location>
        <begin position="151"/>
        <end position="169"/>
    </location>
</feature>
<keyword evidence="4 6" id="KW-1133">Transmembrane helix</keyword>
<evidence type="ECO:0000313" key="8">
    <source>
        <dbReference type="EMBL" id="MBA5604233.1"/>
    </source>
</evidence>
<feature type="domain" description="Major facilitator superfamily (MFS) profile" evidence="7">
    <location>
        <begin position="1"/>
        <end position="368"/>
    </location>
</feature>
<evidence type="ECO:0000256" key="6">
    <source>
        <dbReference type="SAM" id="Phobius"/>
    </source>
</evidence>
<dbReference type="PROSITE" id="PS50850">
    <property type="entry name" value="MFS"/>
    <property type="match status" value="1"/>
</dbReference>
<keyword evidence="5 6" id="KW-0472">Membrane</keyword>
<dbReference type="InterPro" id="IPR020846">
    <property type="entry name" value="MFS_dom"/>
</dbReference>
<reference evidence="8 9" key="1">
    <citation type="submission" date="2020-07" db="EMBL/GenBank/DDBJ databases">
        <title>Novel species isolated from subtropical streams in China.</title>
        <authorList>
            <person name="Lu H."/>
        </authorList>
    </citation>
    <scope>NUCLEOTIDE SEQUENCE [LARGE SCALE GENOMIC DNA]</scope>
    <source>
        <strain evidence="8 9">FT3S</strain>
    </source>
</reference>
<gene>
    <name evidence="8" type="ORF">H3H36_02510</name>
</gene>
<dbReference type="EMBL" id="JACEZS010000001">
    <property type="protein sequence ID" value="MBA5604233.1"/>
    <property type="molecule type" value="Genomic_DNA"/>
</dbReference>
<evidence type="ECO:0000256" key="5">
    <source>
        <dbReference type="ARBA" id="ARBA00023136"/>
    </source>
</evidence>
<organism evidence="8 9">
    <name type="scientific">Rugamonas fusca</name>
    <dbReference type="NCBI Taxonomy" id="2758568"/>
    <lineage>
        <taxon>Bacteria</taxon>
        <taxon>Pseudomonadati</taxon>
        <taxon>Pseudomonadota</taxon>
        <taxon>Betaproteobacteria</taxon>
        <taxon>Burkholderiales</taxon>
        <taxon>Oxalobacteraceae</taxon>
        <taxon>Telluria group</taxon>
        <taxon>Rugamonas</taxon>
    </lineage>
</organism>
<evidence type="ECO:0000313" key="9">
    <source>
        <dbReference type="Proteomes" id="UP000566711"/>
    </source>
</evidence>
<sequence>MTLPMLILYAIGTLGPFLVRDLRIPPGWLGLATMSTFGLAALMSPGAGPLVERLGARRGLRILFFSVALAYLLMILLPGFGGVVTAVAICGLAQALSNPVTNLLIAQRVAPEQKALVVGLKQAGVQLGALFAGLALPGLATQFGWRTALGLIVPLAFALGCMAPLVAPAPPATGAKRAAWRRPNLPLRRLMGVQAAVGIALSAFVTFLPMFATRQGMGAAQAGLMVAMFGAMGILSRIVLTPLGARFKDESHLLLALLILAALAIVVTMTADAASHWKLWLGAIGMGLTAVATNAIAMGMLLRDPGFGPTATSSAWLSAAFFGGFAFGPPLYGVIADSAYGFSGAWSFAIAVLLAGCLMTGALARARREQAQ</sequence>